<sequence length="242" mass="26714">MNWLTKALSSSVGKKFVMGGTGLFLCLFLVIHLAGNLLLYAGADAYNEYAHKLHSSPAFLVTAEIILYLAFAAHIYLAIVTTKDNRAARQKRYADKQTKVESRTLNVMGLTPDSTMFITGSIVLLFMIVHVSDFKFEWFWGTTLEGLEPFQKAAVIMRDNSRKLIYGIGCLFLGVHLVHGFASAFQSLGLNHPKYNPMIKRAAVVFAVVITVGFLMFTVTLDGVPLEGPITEGEITEGEITE</sequence>
<dbReference type="AlphaFoldDB" id="A0A517ZBN1"/>
<dbReference type="EMBL" id="CP036275">
    <property type="protein sequence ID" value="QDU39904.1"/>
    <property type="molecule type" value="Genomic_DNA"/>
</dbReference>
<feature type="transmembrane region" description="Helical" evidence="1">
    <location>
        <begin position="16"/>
        <end position="39"/>
    </location>
</feature>
<evidence type="ECO:0000313" key="3">
    <source>
        <dbReference type="Proteomes" id="UP000320496"/>
    </source>
</evidence>
<keyword evidence="3" id="KW-1185">Reference proteome</keyword>
<evidence type="ECO:0008006" key="4">
    <source>
        <dbReference type="Google" id="ProtNLM"/>
    </source>
</evidence>
<keyword evidence="1" id="KW-0812">Transmembrane</keyword>
<dbReference type="Gene3D" id="1.20.1300.10">
    <property type="entry name" value="Fumarate reductase/succinate dehydrogenase, transmembrane subunit"/>
    <property type="match status" value="1"/>
</dbReference>
<dbReference type="KEGG" id="mri:Mal4_42570"/>
<feature type="transmembrane region" description="Helical" evidence="1">
    <location>
        <begin position="59"/>
        <end position="82"/>
    </location>
</feature>
<dbReference type="CDD" id="cd03498">
    <property type="entry name" value="SQR_TypeB_2_TM"/>
    <property type="match status" value="1"/>
</dbReference>
<dbReference type="GO" id="GO:0016020">
    <property type="term" value="C:membrane"/>
    <property type="evidence" value="ECO:0007669"/>
    <property type="project" value="InterPro"/>
</dbReference>
<keyword evidence="1" id="KW-0472">Membrane</keyword>
<feature type="transmembrane region" description="Helical" evidence="1">
    <location>
        <begin position="164"/>
        <end position="190"/>
    </location>
</feature>
<organism evidence="2 3">
    <name type="scientific">Maioricimonas rarisocia</name>
    <dbReference type="NCBI Taxonomy" id="2528026"/>
    <lineage>
        <taxon>Bacteria</taxon>
        <taxon>Pseudomonadati</taxon>
        <taxon>Planctomycetota</taxon>
        <taxon>Planctomycetia</taxon>
        <taxon>Planctomycetales</taxon>
        <taxon>Planctomycetaceae</taxon>
        <taxon>Maioricimonas</taxon>
    </lineage>
</organism>
<dbReference type="InterPro" id="IPR034804">
    <property type="entry name" value="SQR/QFR_C/D"/>
</dbReference>
<keyword evidence="1" id="KW-1133">Transmembrane helix</keyword>
<dbReference type="OrthoDB" id="9802842at2"/>
<protein>
    <recommendedName>
        <fullName evidence="4">Succinate dehydrogenase/Fumarate reductase transmembrane subunit</fullName>
    </recommendedName>
</protein>
<dbReference type="SUPFAM" id="SSF81343">
    <property type="entry name" value="Fumarate reductase respiratory complex transmembrane subunits"/>
    <property type="match status" value="1"/>
</dbReference>
<dbReference type="InterPro" id="IPR011138">
    <property type="entry name" value="Cytochrome_b-558"/>
</dbReference>
<gene>
    <name evidence="2" type="ORF">Mal4_42570</name>
</gene>
<dbReference type="Proteomes" id="UP000320496">
    <property type="component" value="Chromosome"/>
</dbReference>
<evidence type="ECO:0000256" key="1">
    <source>
        <dbReference type="SAM" id="Phobius"/>
    </source>
</evidence>
<dbReference type="RefSeq" id="WP_145371039.1">
    <property type="nucleotide sequence ID" value="NZ_CP036275.1"/>
</dbReference>
<accession>A0A517ZBN1</accession>
<evidence type="ECO:0000313" key="2">
    <source>
        <dbReference type="EMBL" id="QDU39904.1"/>
    </source>
</evidence>
<name>A0A517ZBN1_9PLAN</name>
<feature type="transmembrane region" description="Helical" evidence="1">
    <location>
        <begin position="202"/>
        <end position="221"/>
    </location>
</feature>
<reference evidence="2 3" key="1">
    <citation type="submission" date="2019-02" db="EMBL/GenBank/DDBJ databases">
        <title>Deep-cultivation of Planctomycetes and their phenomic and genomic characterization uncovers novel biology.</title>
        <authorList>
            <person name="Wiegand S."/>
            <person name="Jogler M."/>
            <person name="Boedeker C."/>
            <person name="Pinto D."/>
            <person name="Vollmers J."/>
            <person name="Rivas-Marin E."/>
            <person name="Kohn T."/>
            <person name="Peeters S.H."/>
            <person name="Heuer A."/>
            <person name="Rast P."/>
            <person name="Oberbeckmann S."/>
            <person name="Bunk B."/>
            <person name="Jeske O."/>
            <person name="Meyerdierks A."/>
            <person name="Storesund J.E."/>
            <person name="Kallscheuer N."/>
            <person name="Luecker S."/>
            <person name="Lage O.M."/>
            <person name="Pohl T."/>
            <person name="Merkel B.J."/>
            <person name="Hornburger P."/>
            <person name="Mueller R.-W."/>
            <person name="Bruemmer F."/>
            <person name="Labrenz M."/>
            <person name="Spormann A.M."/>
            <person name="Op den Camp H."/>
            <person name="Overmann J."/>
            <person name="Amann R."/>
            <person name="Jetten M.S.M."/>
            <person name="Mascher T."/>
            <person name="Medema M.H."/>
            <person name="Devos D.P."/>
            <person name="Kaster A.-K."/>
            <person name="Ovreas L."/>
            <person name="Rohde M."/>
            <person name="Galperin M.Y."/>
            <person name="Jogler C."/>
        </authorList>
    </citation>
    <scope>NUCLEOTIDE SEQUENCE [LARGE SCALE GENOMIC DNA]</scope>
    <source>
        <strain evidence="2 3">Mal4</strain>
    </source>
</reference>
<feature type="transmembrane region" description="Helical" evidence="1">
    <location>
        <begin position="103"/>
        <end position="129"/>
    </location>
</feature>
<proteinExistence type="predicted"/>
<dbReference type="NCBIfam" id="TIGR02046">
    <property type="entry name" value="sdhC_b558_fam"/>
    <property type="match status" value="1"/>
</dbReference>